<reference evidence="2" key="1">
    <citation type="journal article" date="2024" name="Proc. Natl. Acad. Sci. U.S.A.">
        <title>Extraordinary preservation of gene collinearity over three hundred million years revealed in homosporous lycophytes.</title>
        <authorList>
            <person name="Li C."/>
            <person name="Wickell D."/>
            <person name="Kuo L.Y."/>
            <person name="Chen X."/>
            <person name="Nie B."/>
            <person name="Liao X."/>
            <person name="Peng D."/>
            <person name="Ji J."/>
            <person name="Jenkins J."/>
            <person name="Williams M."/>
            <person name="Shu S."/>
            <person name="Plott C."/>
            <person name="Barry K."/>
            <person name="Rajasekar S."/>
            <person name="Grimwood J."/>
            <person name="Han X."/>
            <person name="Sun S."/>
            <person name="Hou Z."/>
            <person name="He W."/>
            <person name="Dai G."/>
            <person name="Sun C."/>
            <person name="Schmutz J."/>
            <person name="Leebens-Mack J.H."/>
            <person name="Li F.W."/>
            <person name="Wang L."/>
        </authorList>
    </citation>
    <scope>NUCLEOTIDE SEQUENCE [LARGE SCALE GENOMIC DNA]</scope>
    <source>
        <strain evidence="2">cv. PW_Plant_1</strain>
    </source>
</reference>
<proteinExistence type="predicted"/>
<dbReference type="Proteomes" id="UP001162992">
    <property type="component" value="Chromosome 5"/>
</dbReference>
<gene>
    <name evidence="1" type="ORF">O6H91_05G101000</name>
</gene>
<protein>
    <submittedName>
        <fullName evidence="1">Uncharacterized protein</fullName>
    </submittedName>
</protein>
<keyword evidence="2" id="KW-1185">Reference proteome</keyword>
<evidence type="ECO:0000313" key="2">
    <source>
        <dbReference type="Proteomes" id="UP001162992"/>
    </source>
</evidence>
<comment type="caution">
    <text evidence="1">The sequence shown here is derived from an EMBL/GenBank/DDBJ whole genome shotgun (WGS) entry which is preliminary data.</text>
</comment>
<dbReference type="EMBL" id="CM055096">
    <property type="protein sequence ID" value="KAJ7556846.1"/>
    <property type="molecule type" value="Genomic_DNA"/>
</dbReference>
<name>A0ACC2DRG4_DIPCM</name>
<evidence type="ECO:0000313" key="1">
    <source>
        <dbReference type="EMBL" id="KAJ7556846.1"/>
    </source>
</evidence>
<accession>A0ACC2DRG4</accession>
<sequence length="755" mass="85357">MYGSALNLLPQMQHNEEFESIYKEEEEERSQRWERFLENFIEAAAANCRQAETQKLAFEDEQYARQDSNNRTDPSNASENSTGLLELPLWKDPQPTIFMFQQSFSQFVRRNKSAPADSQICGQLPFREAVCIIKLTSADGIAPLEANHAAAEDDLEEEFFDADRSDAMSEASIENGASTGADNTSNESLHVVAQVEEGVYPWTEELQLLVHGGIPMAIRGEVWQVLTGTRTHRVESHYKMLVTLSAESERSRTGLLTRWVNHIDKDLYKIKSDHPASKLDEERLCALRRLLYAYVEYNPDVRYCQAISKIAAMLLFLMPEENAFWTLSGILDDFVQGYYSEIMREAEVDQLVFEDLMREHFPKLTTHLGTLGVKLARITRNWFLHILIGVLPWESVLRVWDVLLFEGTRCMLFRTGLALFEMHAPAIISSHDAEDVIQIVQSRASMTFDSSQLVFTACMGFSAIDEPKLHELRMKHRPSILSNPLESSLGGRFWKSLRGVISKKVSSRFGDDQLAVDDSRAKEINLICSEEQCHDLQDSSQFATPNEYPQLNSVSDPHTGADLQQQVENLKLEVSALKHKLAQKEEQEQAMAQVIVRMEHENKITEDARRFAEQDSSKFQKMYKETLDVLARMEKQAKITESHLLSMSEADAHDNPSNAGGNGQNELAEVSPKSAWSQSFSFPNLIWKPNGSASQSNGYTSHPGNLQVNEPKNGIRHEFKGQCDETTIQKQGVLSGASSTNWRLRSKSAAKDGCS</sequence>
<organism evidence="1 2">
    <name type="scientific">Diphasiastrum complanatum</name>
    <name type="common">Issler's clubmoss</name>
    <name type="synonym">Lycopodium complanatum</name>
    <dbReference type="NCBI Taxonomy" id="34168"/>
    <lineage>
        <taxon>Eukaryota</taxon>
        <taxon>Viridiplantae</taxon>
        <taxon>Streptophyta</taxon>
        <taxon>Embryophyta</taxon>
        <taxon>Tracheophyta</taxon>
        <taxon>Lycopodiopsida</taxon>
        <taxon>Lycopodiales</taxon>
        <taxon>Lycopodiaceae</taxon>
        <taxon>Lycopodioideae</taxon>
        <taxon>Diphasiastrum</taxon>
    </lineage>
</organism>